<reference evidence="2 3" key="1">
    <citation type="submission" date="2024-09" db="EMBL/GenBank/DDBJ databases">
        <title>Floridaenema gen nov. (Aerosakkonemataceae, Aerosakkonematales ord. nov., Cyanobacteria) from benthic tropical and subtropical fresh waters, with the description of four new species.</title>
        <authorList>
            <person name="Moretto J.A."/>
            <person name="Berthold D.E."/>
            <person name="Lefler F.W."/>
            <person name="Huang I.-S."/>
            <person name="Laughinghouse H. IV."/>
        </authorList>
    </citation>
    <scope>NUCLEOTIDE SEQUENCE [LARGE SCALE GENOMIC DNA]</scope>
    <source>
        <strain evidence="2 3">BLCC-F50</strain>
    </source>
</reference>
<dbReference type="RefSeq" id="WP_413267838.1">
    <property type="nucleotide sequence ID" value="NZ_JBHFNR010000281.1"/>
</dbReference>
<sequence>MDSFGANLELENFGEGVYFLPPALRTAIVVIHQLPNTPETLWLRLLGKGNVQKSAIAQFNSLPNATPFKDSVLELLSNLFAILEARQDLDSEDRELIMQLSPLYLERIQDANQQGIEQGIERGIEQGIERGIEQGIQREAVSFVMRLLSRRFGSIAPNIEEQIRSLPVNRIEDLGEAILDFQSETDLTNWLEQVNG</sequence>
<feature type="domain" description="DUF4351" evidence="1">
    <location>
        <begin position="133"/>
        <end position="191"/>
    </location>
</feature>
<name>A0ABV4Y2T2_9CYAN</name>
<dbReference type="Pfam" id="PF14261">
    <property type="entry name" value="DUF4351"/>
    <property type="match status" value="1"/>
</dbReference>
<evidence type="ECO:0000313" key="3">
    <source>
        <dbReference type="Proteomes" id="UP001576784"/>
    </source>
</evidence>
<accession>A0ABV4Y2T2</accession>
<evidence type="ECO:0000313" key="2">
    <source>
        <dbReference type="EMBL" id="MFB2898237.1"/>
    </source>
</evidence>
<keyword evidence="3" id="KW-1185">Reference proteome</keyword>
<protein>
    <submittedName>
        <fullName evidence="2">DUF4351 domain-containing protein</fullName>
    </submittedName>
</protein>
<evidence type="ECO:0000259" key="1">
    <source>
        <dbReference type="Pfam" id="PF14261"/>
    </source>
</evidence>
<dbReference type="PANTHER" id="PTHR35586:SF1">
    <property type="entry name" value="SLL1691 PROTEIN"/>
    <property type="match status" value="1"/>
</dbReference>
<comment type="caution">
    <text evidence="2">The sequence shown here is derived from an EMBL/GenBank/DDBJ whole genome shotgun (WGS) entry which is preliminary data.</text>
</comment>
<dbReference type="Proteomes" id="UP001576784">
    <property type="component" value="Unassembled WGS sequence"/>
</dbReference>
<gene>
    <name evidence="2" type="ORF">ACE1CI_35415</name>
</gene>
<organism evidence="2 3">
    <name type="scientific">Floridaenema flaviceps BLCC-F50</name>
    <dbReference type="NCBI Taxonomy" id="3153642"/>
    <lineage>
        <taxon>Bacteria</taxon>
        <taxon>Bacillati</taxon>
        <taxon>Cyanobacteriota</taxon>
        <taxon>Cyanophyceae</taxon>
        <taxon>Oscillatoriophycideae</taxon>
        <taxon>Aerosakkonematales</taxon>
        <taxon>Aerosakkonemataceae</taxon>
        <taxon>Floridanema</taxon>
        <taxon>Floridanema flaviceps</taxon>
    </lineage>
</organism>
<dbReference type="EMBL" id="JBHFNR010000281">
    <property type="protein sequence ID" value="MFB2898237.1"/>
    <property type="molecule type" value="Genomic_DNA"/>
</dbReference>
<dbReference type="InterPro" id="IPR025587">
    <property type="entry name" value="DUF4351"/>
</dbReference>
<proteinExistence type="predicted"/>
<dbReference type="PANTHER" id="PTHR35586">
    <property type="entry name" value="SLL1691 PROTEIN"/>
    <property type="match status" value="1"/>
</dbReference>